<gene>
    <name evidence="9" type="primary">gcvT</name>
    <name evidence="9" type="ORF">GEAMG1_2312</name>
</gene>
<dbReference type="Gene3D" id="2.40.30.110">
    <property type="entry name" value="Aminomethyltransferase beta-barrel domains"/>
    <property type="match status" value="1"/>
</dbReference>
<evidence type="ECO:0000256" key="3">
    <source>
        <dbReference type="ARBA" id="ARBA00022576"/>
    </source>
</evidence>
<dbReference type="PANTHER" id="PTHR43757">
    <property type="entry name" value="AMINOMETHYLTRANSFERASE"/>
    <property type="match status" value="1"/>
</dbReference>
<evidence type="ECO:0000256" key="5">
    <source>
        <dbReference type="ARBA" id="ARBA00031395"/>
    </source>
</evidence>
<accession>A0ABN8HLU7</accession>
<evidence type="ECO:0000256" key="2">
    <source>
        <dbReference type="ARBA" id="ARBA00012616"/>
    </source>
</evidence>
<evidence type="ECO:0000256" key="1">
    <source>
        <dbReference type="ARBA" id="ARBA00008609"/>
    </source>
</evidence>
<dbReference type="NCBIfam" id="NF001567">
    <property type="entry name" value="PRK00389.1"/>
    <property type="match status" value="1"/>
</dbReference>
<proteinExistence type="inferred from homology"/>
<feature type="domain" description="Aminomethyltransferase C-terminal" evidence="8">
    <location>
        <begin position="287"/>
        <end position="360"/>
    </location>
</feature>
<dbReference type="InterPro" id="IPR006223">
    <property type="entry name" value="GcvT"/>
</dbReference>
<evidence type="ECO:0000259" key="7">
    <source>
        <dbReference type="Pfam" id="PF01571"/>
    </source>
</evidence>
<dbReference type="SUPFAM" id="SSF101790">
    <property type="entry name" value="Aminomethyltransferase beta-barrel domain"/>
    <property type="match status" value="1"/>
</dbReference>
<dbReference type="SUPFAM" id="SSF103025">
    <property type="entry name" value="Folate-binding domain"/>
    <property type="match status" value="1"/>
</dbReference>
<organism evidence="9 10">
    <name type="scientific">Trichlorobacter ammonificans</name>
    <dbReference type="NCBI Taxonomy" id="2916410"/>
    <lineage>
        <taxon>Bacteria</taxon>
        <taxon>Pseudomonadati</taxon>
        <taxon>Thermodesulfobacteriota</taxon>
        <taxon>Desulfuromonadia</taxon>
        <taxon>Geobacterales</taxon>
        <taxon>Geobacteraceae</taxon>
        <taxon>Trichlorobacter</taxon>
    </lineage>
</organism>
<dbReference type="RefSeq" id="WP_305732923.1">
    <property type="nucleotide sequence ID" value="NZ_OW150024.1"/>
</dbReference>
<dbReference type="PIRSF" id="PIRSF006487">
    <property type="entry name" value="GcvT"/>
    <property type="match status" value="1"/>
</dbReference>
<keyword evidence="4 9" id="KW-0808">Transferase</keyword>
<protein>
    <recommendedName>
        <fullName evidence="2">aminomethyltransferase</fullName>
        <ecNumber evidence="2">2.1.2.10</ecNumber>
    </recommendedName>
    <alternativeName>
        <fullName evidence="5">Glycine cleavage system T protein</fullName>
    </alternativeName>
</protein>
<evidence type="ECO:0000256" key="6">
    <source>
        <dbReference type="ARBA" id="ARBA00047665"/>
    </source>
</evidence>
<evidence type="ECO:0000259" key="8">
    <source>
        <dbReference type="Pfam" id="PF08669"/>
    </source>
</evidence>
<dbReference type="InterPro" id="IPR029043">
    <property type="entry name" value="GcvT/YgfZ_C"/>
</dbReference>
<reference evidence="9 10" key="1">
    <citation type="submission" date="2022-03" db="EMBL/GenBank/DDBJ databases">
        <authorList>
            <person name="Koch H."/>
        </authorList>
    </citation>
    <scope>NUCLEOTIDE SEQUENCE [LARGE SCALE GENOMIC DNA]</scope>
    <source>
        <strain evidence="9 10">G1</strain>
    </source>
</reference>
<dbReference type="GO" id="GO:0004047">
    <property type="term" value="F:aminomethyltransferase activity"/>
    <property type="evidence" value="ECO:0007669"/>
    <property type="project" value="UniProtKB-EC"/>
</dbReference>
<evidence type="ECO:0000256" key="4">
    <source>
        <dbReference type="ARBA" id="ARBA00022679"/>
    </source>
</evidence>
<keyword evidence="3" id="KW-0032">Aminotransferase</keyword>
<dbReference type="Proteomes" id="UP001295463">
    <property type="component" value="Chromosome"/>
</dbReference>
<name>A0ABN8HLU7_9BACT</name>
<dbReference type="InterPro" id="IPR028896">
    <property type="entry name" value="GcvT/YgfZ/DmdA"/>
</dbReference>
<comment type="similarity">
    <text evidence="1">Belongs to the GcvT family.</text>
</comment>
<sequence length="366" mass="40071">MADLADTLQATPLNARHRALGALMAPFGGWEMPIQYEGIIAEHRWCREQAALFDICHMGEFVFRGDFQAFGLEELFTFSVTTIPVGRSRYGFLLNERGGIIDDLIVFRIAEQEAMIVVNAATAPNDFRVIGSRLAGGEFSDISAITGKIDLQGPRSREVLAAAFGDRIASLPYFRFMQTDILGTGAIVSRTGYTGELGYEIFLPADRATELWDLLLRDERVKPAGLGARDVLRLEVGYSLYGNDLDETVTPLEAGLGMFVDLRKPFVGREALLRQQAAPLGRVKAAFRISSRRTPRHGYGIYRGEERVGEVTSGVFSPMLGCGIGLGFVPPACAVPGTALTIRQERAAMEAVVCGLPFYDKGSLRH</sequence>
<dbReference type="PANTHER" id="PTHR43757:SF2">
    <property type="entry name" value="AMINOMETHYLTRANSFERASE, MITOCHONDRIAL"/>
    <property type="match status" value="1"/>
</dbReference>
<keyword evidence="10" id="KW-1185">Reference proteome</keyword>
<comment type="catalytic activity">
    <reaction evidence="6">
        <text>N(6)-[(R)-S(8)-aminomethyldihydrolipoyl]-L-lysyl-[protein] + (6S)-5,6,7,8-tetrahydrofolate = N(6)-[(R)-dihydrolipoyl]-L-lysyl-[protein] + (6R)-5,10-methylene-5,6,7,8-tetrahydrofolate + NH4(+)</text>
        <dbReference type="Rhea" id="RHEA:16945"/>
        <dbReference type="Rhea" id="RHEA-COMP:10475"/>
        <dbReference type="Rhea" id="RHEA-COMP:10492"/>
        <dbReference type="ChEBI" id="CHEBI:15636"/>
        <dbReference type="ChEBI" id="CHEBI:28938"/>
        <dbReference type="ChEBI" id="CHEBI:57453"/>
        <dbReference type="ChEBI" id="CHEBI:83100"/>
        <dbReference type="ChEBI" id="CHEBI:83143"/>
        <dbReference type="EC" id="2.1.2.10"/>
    </reaction>
</comment>
<dbReference type="InterPro" id="IPR006222">
    <property type="entry name" value="GCVT_N"/>
</dbReference>
<dbReference type="EMBL" id="OW150024">
    <property type="protein sequence ID" value="CAH2032148.1"/>
    <property type="molecule type" value="Genomic_DNA"/>
</dbReference>
<evidence type="ECO:0000313" key="9">
    <source>
        <dbReference type="EMBL" id="CAH2032148.1"/>
    </source>
</evidence>
<dbReference type="Pfam" id="PF01571">
    <property type="entry name" value="GCV_T"/>
    <property type="match status" value="1"/>
</dbReference>
<dbReference type="Gene3D" id="4.10.1250.10">
    <property type="entry name" value="Aminomethyltransferase fragment"/>
    <property type="match status" value="1"/>
</dbReference>
<dbReference type="InterPro" id="IPR027266">
    <property type="entry name" value="TrmE/GcvT-like"/>
</dbReference>
<dbReference type="Pfam" id="PF08669">
    <property type="entry name" value="GCV_T_C"/>
    <property type="match status" value="1"/>
</dbReference>
<dbReference type="NCBIfam" id="TIGR00528">
    <property type="entry name" value="gcvT"/>
    <property type="match status" value="1"/>
</dbReference>
<dbReference type="Gene3D" id="3.30.1360.120">
    <property type="entry name" value="Probable tRNA modification gtpase trme, domain 1"/>
    <property type="match status" value="1"/>
</dbReference>
<feature type="domain" description="GCVT N-terminal" evidence="7">
    <location>
        <begin position="14"/>
        <end position="264"/>
    </location>
</feature>
<dbReference type="Gene3D" id="3.30.70.1400">
    <property type="entry name" value="Aminomethyltransferase beta-barrel domains"/>
    <property type="match status" value="1"/>
</dbReference>
<evidence type="ECO:0000313" key="10">
    <source>
        <dbReference type="Proteomes" id="UP001295463"/>
    </source>
</evidence>
<dbReference type="EC" id="2.1.2.10" evidence="2"/>
<dbReference type="InterPro" id="IPR013977">
    <property type="entry name" value="GcvT_C"/>
</dbReference>